<organism evidence="1 2">
    <name type="scientific">Nosema granulosis</name>
    <dbReference type="NCBI Taxonomy" id="83296"/>
    <lineage>
        <taxon>Eukaryota</taxon>
        <taxon>Fungi</taxon>
        <taxon>Fungi incertae sedis</taxon>
        <taxon>Microsporidia</taxon>
        <taxon>Nosematidae</taxon>
        <taxon>Nosema</taxon>
    </lineage>
</organism>
<sequence>MIRAVKLRCRDRRREIIEKAYNTRSGNDKYRRINRTKLIIDVPDDHVHNNEQKRQLTTTDICPIKPKKRKTKAIECVNRCENVLLKIIANKYMLSNVVTKMNITIG</sequence>
<name>A0A9P6GVR0_9MICR</name>
<reference evidence="1 2" key="1">
    <citation type="journal article" date="2020" name="Genome Biol. Evol.">
        <title>Comparative genomics of strictly vertically transmitted, feminizing microsporidia endosymbionts of amphipod crustaceans.</title>
        <authorList>
            <person name="Cormier A."/>
            <person name="Chebbi M.A."/>
            <person name="Giraud I."/>
            <person name="Wattier R."/>
            <person name="Teixeira M."/>
            <person name="Gilbert C."/>
            <person name="Rigaud T."/>
            <person name="Cordaux R."/>
        </authorList>
    </citation>
    <scope>NUCLEOTIDE SEQUENCE [LARGE SCALE GENOMIC DNA]</scope>
    <source>
        <strain evidence="1 2">Ou3-Ou53</strain>
    </source>
</reference>
<dbReference type="OrthoDB" id="10000786at2759"/>
<gene>
    <name evidence="1" type="ORF">NGRA_3304</name>
</gene>
<evidence type="ECO:0000313" key="2">
    <source>
        <dbReference type="Proteomes" id="UP000740883"/>
    </source>
</evidence>
<comment type="caution">
    <text evidence="1">The sequence shown here is derived from an EMBL/GenBank/DDBJ whole genome shotgun (WGS) entry which is preliminary data.</text>
</comment>
<evidence type="ECO:0000313" key="1">
    <source>
        <dbReference type="EMBL" id="KAF9756162.1"/>
    </source>
</evidence>
<accession>A0A9P6GVR0</accession>
<protein>
    <submittedName>
        <fullName evidence="1">Uncharacterized protein</fullName>
    </submittedName>
</protein>
<proteinExistence type="predicted"/>
<dbReference type="Proteomes" id="UP000740883">
    <property type="component" value="Unassembled WGS sequence"/>
</dbReference>
<dbReference type="AlphaFoldDB" id="A0A9P6GVR0"/>
<keyword evidence="2" id="KW-1185">Reference proteome</keyword>
<dbReference type="EMBL" id="SBJO01000800">
    <property type="protein sequence ID" value="KAF9756162.1"/>
    <property type="molecule type" value="Genomic_DNA"/>
</dbReference>